<sequence length="91" mass="9899">MRPEIFDATAWELFLGKLAAMKEQALTGEELLERLELAWAPLLQGMDESAAQEIYADVMSVLVSEGIAPPDWAALQLTEASPQGSAARPIE</sequence>
<evidence type="ECO:0000313" key="2">
    <source>
        <dbReference type="Proteomes" id="UP000190341"/>
    </source>
</evidence>
<dbReference type="AlphaFoldDB" id="A0A1T5JF18"/>
<gene>
    <name evidence="1" type="ORF">SAMN06296058_0736</name>
</gene>
<keyword evidence="2" id="KW-1185">Reference proteome</keyword>
<name>A0A1T5JF18_9GAMM</name>
<dbReference type="Proteomes" id="UP000190341">
    <property type="component" value="Unassembled WGS sequence"/>
</dbReference>
<proteinExistence type="predicted"/>
<reference evidence="1 2" key="1">
    <citation type="submission" date="2017-02" db="EMBL/GenBank/DDBJ databases">
        <authorList>
            <person name="Peterson S.W."/>
        </authorList>
    </citation>
    <scope>NUCLEOTIDE SEQUENCE [LARGE SCALE GENOMIC DNA]</scope>
    <source>
        <strain evidence="1 2">P15</strain>
    </source>
</reference>
<protein>
    <submittedName>
        <fullName evidence="1">Uncharacterized protein</fullName>
    </submittedName>
</protein>
<dbReference type="RefSeq" id="WP_079723115.1">
    <property type="nucleotide sequence ID" value="NZ_BMCL01000003.1"/>
</dbReference>
<accession>A0A1T5JF18</accession>
<evidence type="ECO:0000313" key="1">
    <source>
        <dbReference type="EMBL" id="SKC49763.1"/>
    </source>
</evidence>
<organism evidence="1 2">
    <name type="scientific">Pseudoxanthomonas indica</name>
    <dbReference type="NCBI Taxonomy" id="428993"/>
    <lineage>
        <taxon>Bacteria</taxon>
        <taxon>Pseudomonadati</taxon>
        <taxon>Pseudomonadota</taxon>
        <taxon>Gammaproteobacteria</taxon>
        <taxon>Lysobacterales</taxon>
        <taxon>Lysobacteraceae</taxon>
        <taxon>Pseudoxanthomonas</taxon>
    </lineage>
</organism>
<dbReference type="EMBL" id="FUZV01000001">
    <property type="protein sequence ID" value="SKC49763.1"/>
    <property type="molecule type" value="Genomic_DNA"/>
</dbReference>